<dbReference type="InterPro" id="IPR024548">
    <property type="entry name" value="Cu2_monoox_C"/>
</dbReference>
<dbReference type="InterPro" id="IPR045266">
    <property type="entry name" value="DOH_DOMON"/>
</dbReference>
<accession>A0A068LMB7</accession>
<dbReference type="GO" id="GO:0030667">
    <property type="term" value="C:secretory granule membrane"/>
    <property type="evidence" value="ECO:0007669"/>
    <property type="project" value="TreeGrafter"/>
</dbReference>
<dbReference type="GO" id="GO:0006589">
    <property type="term" value="P:octopamine biosynthetic process"/>
    <property type="evidence" value="ECO:0007669"/>
    <property type="project" value="TreeGrafter"/>
</dbReference>
<dbReference type="InterPro" id="IPR000323">
    <property type="entry name" value="Cu2_ascorb_mOase_N"/>
</dbReference>
<evidence type="ECO:0000313" key="15">
    <source>
        <dbReference type="EMBL" id="AIE46151.1"/>
    </source>
</evidence>
<evidence type="ECO:0000256" key="6">
    <source>
        <dbReference type="ARBA" id="ARBA00022989"/>
    </source>
</evidence>
<dbReference type="InterPro" id="IPR036939">
    <property type="entry name" value="Cu2_ascorb_mOase_N_sf"/>
</dbReference>
<keyword evidence="4" id="KW-0812">Transmembrane</keyword>
<comment type="cofactor">
    <cofactor evidence="1">
        <name>Cu(2+)</name>
        <dbReference type="ChEBI" id="CHEBI:29036"/>
    </cofactor>
</comment>
<evidence type="ECO:0000256" key="12">
    <source>
        <dbReference type="ARBA" id="ARBA00023180"/>
    </source>
</evidence>
<dbReference type="GO" id="GO:0004500">
    <property type="term" value="F:dopamine beta-monooxygenase activity"/>
    <property type="evidence" value="ECO:0007669"/>
    <property type="project" value="InterPro"/>
</dbReference>
<dbReference type="Pfam" id="PF03351">
    <property type="entry name" value="DOMON"/>
    <property type="match status" value="1"/>
</dbReference>
<dbReference type="PANTHER" id="PTHR10157">
    <property type="entry name" value="DOPAMINE BETA HYDROXYLASE RELATED"/>
    <property type="match status" value="1"/>
</dbReference>
<dbReference type="Pfam" id="PF03712">
    <property type="entry name" value="Cu2_monoox_C"/>
    <property type="match status" value="1"/>
</dbReference>
<keyword evidence="13" id="KW-0732">Signal</keyword>
<keyword evidence="12" id="KW-0325">Glycoprotein</keyword>
<feature type="domain" description="DOMON" evidence="14">
    <location>
        <begin position="50"/>
        <end position="170"/>
    </location>
</feature>
<evidence type="ECO:0000256" key="7">
    <source>
        <dbReference type="ARBA" id="ARBA00023002"/>
    </source>
</evidence>
<dbReference type="InterPro" id="IPR000945">
    <property type="entry name" value="DBH-like"/>
</dbReference>
<dbReference type="FunFam" id="2.60.120.310:FF:000004">
    <property type="entry name" value="DBH-like monooxygenase protein 1"/>
    <property type="match status" value="1"/>
</dbReference>
<dbReference type="InterPro" id="IPR014784">
    <property type="entry name" value="Cu2_ascorb_mOase-like_C"/>
</dbReference>
<keyword evidence="6" id="KW-1133">Transmembrane helix</keyword>
<evidence type="ECO:0000256" key="4">
    <source>
        <dbReference type="ARBA" id="ARBA00022692"/>
    </source>
</evidence>
<evidence type="ECO:0000259" key="14">
    <source>
        <dbReference type="PROSITE" id="PS50836"/>
    </source>
</evidence>
<dbReference type="GO" id="GO:0005615">
    <property type="term" value="C:extracellular space"/>
    <property type="evidence" value="ECO:0007669"/>
    <property type="project" value="TreeGrafter"/>
</dbReference>
<dbReference type="PRINTS" id="PR00767">
    <property type="entry name" value="DBMONOXGNASE"/>
</dbReference>
<evidence type="ECO:0000256" key="9">
    <source>
        <dbReference type="ARBA" id="ARBA00023033"/>
    </source>
</evidence>
<evidence type="ECO:0000256" key="8">
    <source>
        <dbReference type="ARBA" id="ARBA00023008"/>
    </source>
</evidence>
<dbReference type="InterPro" id="IPR005018">
    <property type="entry name" value="DOMON_domain"/>
</dbReference>
<dbReference type="PROSITE" id="PS00084">
    <property type="entry name" value="CU2_MONOOXYGENASE_1"/>
    <property type="match status" value="1"/>
</dbReference>
<sequence>MGDHRVLLCLLLLFFHPTNSASSFRGYSDVVDQKITQTDLRYSVVLDAKRNAELDWDINPATQTITFRLECALGRQDWIGFGFSNYGESTNADFILFWTDPWGQHHFQDAHTDAEGIIHVDQHQDYFLDEGRITTGGVSITFHREYDTCDDDDYTIDSGTTHILLFTAPGPAMAVEGRNASSFSPVLQRAQLLRSQLPDPPLPADVQTFVMHVDDVKIPAVETTYWCKVKKLPHLPTKHHIIQFEGAISPQSKGIVHHMEVFHCLAPEGTKIRDYDAPCHSMAERPKGLESCRKVIGAWAMGASALVYPKEAGYPIGGKGFSPYVMMEVHYNNPELHAGIVDSSGIRFFVTHKLREYDAGIMELGLEYTDKYAVPPNQDMWTLKGYCIPECTKVALPDDGIRIFASQLHTHLTGKKAYTKHFRDGVELPELNRDEHYSPHFQEIRKLPHHVHVMPGDALTTSCEDSTANKDEIVMGGFSISDEMCVNYVHYYPKVDLEVCKSSVTTVSLYGFFNFMRSYVGAHTSPRLGINDNYHAIEWTRMNTHLLETFYESAPLSMQCNQSDGHKFPGYNWEGMPIPKTIYPLPPTERPCLT</sequence>
<evidence type="ECO:0000256" key="10">
    <source>
        <dbReference type="ARBA" id="ARBA00023136"/>
    </source>
</evidence>
<evidence type="ECO:0000256" key="11">
    <source>
        <dbReference type="ARBA" id="ARBA00023157"/>
    </source>
</evidence>
<reference evidence="15" key="1">
    <citation type="journal article" date="2014" name="Elife">
        <title>Neuronal connectome of a sensory-motor circuit for visual navigation.</title>
        <authorList>
            <person name="Randel N."/>
            <person name="Asadulina A."/>
            <person name="Bezares-Calderon L.A."/>
            <person name="Veraszto C."/>
            <person name="Williams E.A."/>
            <person name="Conzelmann M."/>
            <person name="Shahidi R."/>
            <person name="Jekely G."/>
        </authorList>
    </citation>
    <scope>NUCLEOTIDE SEQUENCE</scope>
</reference>
<dbReference type="CDD" id="cd09631">
    <property type="entry name" value="DOMON_DOH"/>
    <property type="match status" value="1"/>
</dbReference>
<dbReference type="Pfam" id="PF01082">
    <property type="entry name" value="Cu2_monooxygen"/>
    <property type="match status" value="1"/>
</dbReference>
<dbReference type="GO" id="GO:0042421">
    <property type="term" value="P:norepinephrine biosynthetic process"/>
    <property type="evidence" value="ECO:0007669"/>
    <property type="project" value="TreeGrafter"/>
</dbReference>
<keyword evidence="10" id="KW-0472">Membrane</keyword>
<evidence type="ECO:0000256" key="5">
    <source>
        <dbReference type="ARBA" id="ARBA00022723"/>
    </source>
</evidence>
<evidence type="ECO:0000256" key="3">
    <source>
        <dbReference type="ARBA" id="ARBA00010676"/>
    </source>
</evidence>
<proteinExistence type="evidence at transcript level"/>
<dbReference type="SUPFAM" id="SSF49742">
    <property type="entry name" value="PHM/PNGase F"/>
    <property type="match status" value="2"/>
</dbReference>
<keyword evidence="9" id="KW-0503">Monooxygenase</keyword>
<keyword evidence="8" id="KW-0186">Copper</keyword>
<dbReference type="AlphaFoldDB" id="A0A068LMB7"/>
<keyword evidence="11" id="KW-1015">Disulfide bond</keyword>
<comment type="similarity">
    <text evidence="3">Belongs to the copper type II ascorbate-dependent monooxygenase family.</text>
</comment>
<dbReference type="Gene3D" id="2.60.120.230">
    <property type="match status" value="1"/>
</dbReference>
<dbReference type="PANTHER" id="PTHR10157:SF29">
    <property type="entry name" value="DOPAMINE BETA-HYDROXYLASE"/>
    <property type="match status" value="1"/>
</dbReference>
<dbReference type="InterPro" id="IPR008977">
    <property type="entry name" value="PHM/PNGase_F_dom_sf"/>
</dbReference>
<feature type="signal peptide" evidence="13">
    <location>
        <begin position="1"/>
        <end position="21"/>
    </location>
</feature>
<dbReference type="InterPro" id="IPR028460">
    <property type="entry name" value="Tbh/DBH"/>
</dbReference>
<comment type="subcellular location">
    <subcellularLocation>
        <location evidence="2">Membrane</location>
        <topology evidence="2">Single-pass membrane protein</topology>
    </subcellularLocation>
</comment>
<feature type="chain" id="PRO_5001653089" evidence="13">
    <location>
        <begin position="22"/>
        <end position="594"/>
    </location>
</feature>
<dbReference type="FunFam" id="2.60.120.230:FF:000001">
    <property type="entry name" value="Monooxygenase, DBH-like 1"/>
    <property type="match status" value="1"/>
</dbReference>
<name>A0A068LMB7_PLADU</name>
<dbReference type="InterPro" id="IPR020611">
    <property type="entry name" value="Cu2_ascorb_mOase_CS-1"/>
</dbReference>
<keyword evidence="7" id="KW-0560">Oxidoreductase</keyword>
<evidence type="ECO:0000256" key="13">
    <source>
        <dbReference type="SAM" id="SignalP"/>
    </source>
</evidence>
<dbReference type="EMBL" id="KJ855061">
    <property type="protein sequence ID" value="AIE46151.1"/>
    <property type="molecule type" value="mRNA"/>
</dbReference>
<organism evidence="15">
    <name type="scientific">Platynereis dumerilii</name>
    <name type="common">Dumeril's clam worm</name>
    <dbReference type="NCBI Taxonomy" id="6359"/>
    <lineage>
        <taxon>Eukaryota</taxon>
        <taxon>Metazoa</taxon>
        <taxon>Spiralia</taxon>
        <taxon>Lophotrochozoa</taxon>
        <taxon>Annelida</taxon>
        <taxon>Polychaeta</taxon>
        <taxon>Errantia</taxon>
        <taxon>Phyllodocida</taxon>
        <taxon>Nereididae</taxon>
        <taxon>Platynereis</taxon>
    </lineage>
</organism>
<evidence type="ECO:0000256" key="1">
    <source>
        <dbReference type="ARBA" id="ARBA00001973"/>
    </source>
</evidence>
<dbReference type="GO" id="GO:0042420">
    <property type="term" value="P:dopamine catabolic process"/>
    <property type="evidence" value="ECO:0007669"/>
    <property type="project" value="TreeGrafter"/>
</dbReference>
<protein>
    <submittedName>
        <fullName evidence="15">Dopamine beta-hydroxylase</fullName>
    </submittedName>
</protein>
<dbReference type="Gene3D" id="2.60.120.310">
    <property type="entry name" value="Copper type II, ascorbate-dependent monooxygenase, N-terminal domain"/>
    <property type="match status" value="1"/>
</dbReference>
<dbReference type="GO" id="GO:0005507">
    <property type="term" value="F:copper ion binding"/>
    <property type="evidence" value="ECO:0007669"/>
    <property type="project" value="InterPro"/>
</dbReference>
<dbReference type="SMART" id="SM00664">
    <property type="entry name" value="DoH"/>
    <property type="match status" value="1"/>
</dbReference>
<keyword evidence="5" id="KW-0479">Metal-binding</keyword>
<dbReference type="PROSITE" id="PS50836">
    <property type="entry name" value="DOMON"/>
    <property type="match status" value="1"/>
</dbReference>
<evidence type="ECO:0000256" key="2">
    <source>
        <dbReference type="ARBA" id="ARBA00004167"/>
    </source>
</evidence>